<organism evidence="1 2">
    <name type="scientific">Mucuna pruriens</name>
    <name type="common">Velvet bean</name>
    <name type="synonym">Dolichos pruriens</name>
    <dbReference type="NCBI Taxonomy" id="157652"/>
    <lineage>
        <taxon>Eukaryota</taxon>
        <taxon>Viridiplantae</taxon>
        <taxon>Streptophyta</taxon>
        <taxon>Embryophyta</taxon>
        <taxon>Tracheophyta</taxon>
        <taxon>Spermatophyta</taxon>
        <taxon>Magnoliopsida</taxon>
        <taxon>eudicotyledons</taxon>
        <taxon>Gunneridae</taxon>
        <taxon>Pentapetalae</taxon>
        <taxon>rosids</taxon>
        <taxon>fabids</taxon>
        <taxon>Fabales</taxon>
        <taxon>Fabaceae</taxon>
        <taxon>Papilionoideae</taxon>
        <taxon>50 kb inversion clade</taxon>
        <taxon>NPAAA clade</taxon>
        <taxon>indigoferoid/millettioid clade</taxon>
        <taxon>Phaseoleae</taxon>
        <taxon>Mucuna</taxon>
    </lineage>
</organism>
<dbReference type="OrthoDB" id="1748993at2759"/>
<dbReference type="Proteomes" id="UP000257109">
    <property type="component" value="Unassembled WGS sequence"/>
</dbReference>
<gene>
    <name evidence="1" type="ORF">CR513_55900</name>
</gene>
<feature type="non-terminal residue" evidence="1">
    <location>
        <position position="1"/>
    </location>
</feature>
<evidence type="ECO:0008006" key="3">
    <source>
        <dbReference type="Google" id="ProtNLM"/>
    </source>
</evidence>
<reference evidence="1" key="1">
    <citation type="submission" date="2018-05" db="EMBL/GenBank/DDBJ databases">
        <title>Draft genome of Mucuna pruriens seed.</title>
        <authorList>
            <person name="Nnadi N.E."/>
            <person name="Vos R."/>
            <person name="Hasami M.H."/>
            <person name="Devisetty U.K."/>
            <person name="Aguiy J.C."/>
        </authorList>
    </citation>
    <scope>NUCLEOTIDE SEQUENCE [LARGE SCALE GENOMIC DNA]</scope>
    <source>
        <strain evidence="1">JCA_2017</strain>
    </source>
</reference>
<evidence type="ECO:0000313" key="2">
    <source>
        <dbReference type="Proteomes" id="UP000257109"/>
    </source>
</evidence>
<evidence type="ECO:0000313" key="1">
    <source>
        <dbReference type="EMBL" id="RDX65441.1"/>
    </source>
</evidence>
<proteinExistence type="predicted"/>
<accession>A0A371EHD1</accession>
<comment type="caution">
    <text evidence="1">The sequence shown here is derived from an EMBL/GenBank/DDBJ whole genome shotgun (WGS) entry which is preliminary data.</text>
</comment>
<dbReference type="EMBL" id="QJKJ01013899">
    <property type="protein sequence ID" value="RDX65441.1"/>
    <property type="molecule type" value="Genomic_DNA"/>
</dbReference>
<dbReference type="AlphaFoldDB" id="A0A371EHD1"/>
<name>A0A371EHD1_MUCPR</name>
<keyword evidence="2" id="KW-1185">Reference proteome</keyword>
<protein>
    <recommendedName>
        <fullName evidence="3">Retrotransposon gag domain-containing protein</fullName>
    </recommendedName>
</protein>
<sequence length="135" mass="15515">MDPFNGTQDPHAYLQAFRAQVYIRGGSDAINYKLFLGTLRGITLQWFSSLPASTIHMLEVTNHFDIIQTRGETLKQYLVHFNSTMVQVNDPNQEFFMKTFQKGLCASQFSDLLVLRRPTNMEESKARAKKHIEAD</sequence>